<keyword evidence="2" id="KW-1185">Reference proteome</keyword>
<evidence type="ECO:0000313" key="1">
    <source>
        <dbReference type="EMBL" id="CAH4035111.1"/>
    </source>
</evidence>
<protein>
    <submittedName>
        <fullName evidence="1">Uncharacterized protein</fullName>
    </submittedName>
</protein>
<proteinExistence type="predicted"/>
<organism evidence="1 2">
    <name type="scientific">Pieris brassicae</name>
    <name type="common">White butterfly</name>
    <name type="synonym">Large white butterfly</name>
    <dbReference type="NCBI Taxonomy" id="7116"/>
    <lineage>
        <taxon>Eukaryota</taxon>
        <taxon>Metazoa</taxon>
        <taxon>Ecdysozoa</taxon>
        <taxon>Arthropoda</taxon>
        <taxon>Hexapoda</taxon>
        <taxon>Insecta</taxon>
        <taxon>Pterygota</taxon>
        <taxon>Neoptera</taxon>
        <taxon>Endopterygota</taxon>
        <taxon>Lepidoptera</taxon>
        <taxon>Glossata</taxon>
        <taxon>Ditrysia</taxon>
        <taxon>Papilionoidea</taxon>
        <taxon>Pieridae</taxon>
        <taxon>Pierinae</taxon>
        <taxon>Pieris</taxon>
    </lineage>
</organism>
<gene>
    <name evidence="1" type="ORF">PIBRA_LOCUS11215</name>
</gene>
<dbReference type="AlphaFoldDB" id="A0A9P0TMT2"/>
<reference evidence="1" key="1">
    <citation type="submission" date="2022-05" db="EMBL/GenBank/DDBJ databases">
        <authorList>
            <person name="Okamura Y."/>
        </authorList>
    </citation>
    <scope>NUCLEOTIDE SEQUENCE</scope>
</reference>
<sequence length="359" mass="41461">MQATVSLGKDVIQTISKFLGDGILPLNTRRFLSPMQEDKITEMVKMSLLCRDLGFCQGELRKFIDEFVIMQAKGIENILTTLVPKIFNRDIYDQQLKHILGQVRFILKEESLSDKDEINIWFDTVKKISAKFQEMALQCLSQLSNIVYDIDKTIYQKLLLANVIIEMKYLLKLCAINNICVKSYECSTSLNSLLEHLITMKDEKARLFIKYVYEALYKTHFFSSLTETTAHEFQVILNDMAYSSNVPTQEILSVVQKIVGARVKFVTDNTDEKLSLDSLLLHEILSDLDNIYCGKSNPFAEFLNQFFIWIVRDGDFGLSKHIRELLTEIGKDLSNTPKELFDKLSREVRLFLEMTVDPE</sequence>
<dbReference type="Proteomes" id="UP001152562">
    <property type="component" value="Unassembled WGS sequence"/>
</dbReference>
<dbReference type="EMBL" id="CALOZG010000042">
    <property type="protein sequence ID" value="CAH4035111.1"/>
    <property type="molecule type" value="Genomic_DNA"/>
</dbReference>
<accession>A0A9P0TMT2</accession>
<name>A0A9P0TMT2_PIEBR</name>
<evidence type="ECO:0000313" key="2">
    <source>
        <dbReference type="Proteomes" id="UP001152562"/>
    </source>
</evidence>
<comment type="caution">
    <text evidence="1">The sequence shown here is derived from an EMBL/GenBank/DDBJ whole genome shotgun (WGS) entry which is preliminary data.</text>
</comment>